<name>X1FRG1_9ZZZZ</name>
<accession>X1FRG1</accession>
<dbReference type="AlphaFoldDB" id="X1FRG1"/>
<dbReference type="EMBL" id="BARU01005352">
    <property type="protein sequence ID" value="GAH35120.1"/>
    <property type="molecule type" value="Genomic_DNA"/>
</dbReference>
<gene>
    <name evidence="1" type="ORF">S03H2_10404</name>
</gene>
<protein>
    <submittedName>
        <fullName evidence="1">Uncharacterized protein</fullName>
    </submittedName>
</protein>
<reference evidence="1" key="1">
    <citation type="journal article" date="2014" name="Front. Microbiol.">
        <title>High frequency of phylogenetically diverse reductive dehalogenase-homologous genes in deep subseafloor sedimentary metagenomes.</title>
        <authorList>
            <person name="Kawai M."/>
            <person name="Futagami T."/>
            <person name="Toyoda A."/>
            <person name="Takaki Y."/>
            <person name="Nishi S."/>
            <person name="Hori S."/>
            <person name="Arai W."/>
            <person name="Tsubouchi T."/>
            <person name="Morono Y."/>
            <person name="Uchiyama I."/>
            <person name="Ito T."/>
            <person name="Fujiyama A."/>
            <person name="Inagaki F."/>
            <person name="Takami H."/>
        </authorList>
    </citation>
    <scope>NUCLEOTIDE SEQUENCE</scope>
    <source>
        <strain evidence="1">Expedition CK06-06</strain>
    </source>
</reference>
<proteinExistence type="predicted"/>
<organism evidence="1">
    <name type="scientific">marine sediment metagenome</name>
    <dbReference type="NCBI Taxonomy" id="412755"/>
    <lineage>
        <taxon>unclassified sequences</taxon>
        <taxon>metagenomes</taxon>
        <taxon>ecological metagenomes</taxon>
    </lineage>
</organism>
<evidence type="ECO:0000313" key="1">
    <source>
        <dbReference type="EMBL" id="GAH35120.1"/>
    </source>
</evidence>
<sequence length="87" mass="10504">MTKEELTNNINHFQKQIDNYILIRENKAQFNKDKAYHCKNLKKLLEESPKFIKHLNEEYKEKLTILNFFYVDKCLGPVIKVDPRKYG</sequence>
<comment type="caution">
    <text evidence="1">The sequence shown here is derived from an EMBL/GenBank/DDBJ whole genome shotgun (WGS) entry which is preliminary data.</text>
</comment>